<feature type="compositionally biased region" description="Low complexity" evidence="1">
    <location>
        <begin position="181"/>
        <end position="199"/>
    </location>
</feature>
<feature type="region of interest" description="Disordered" evidence="1">
    <location>
        <begin position="168"/>
        <end position="233"/>
    </location>
</feature>
<gene>
    <name evidence="2" type="ORF">FYC51_15075</name>
</gene>
<name>A0A5S4UU58_9MICO</name>
<dbReference type="EMBL" id="VSSB01000002">
    <property type="protein sequence ID" value="TYL50514.1"/>
    <property type="molecule type" value="Genomic_DNA"/>
</dbReference>
<protein>
    <submittedName>
        <fullName evidence="2">Uncharacterized protein</fullName>
    </submittedName>
</protein>
<accession>A0A5S4UU58</accession>
<evidence type="ECO:0000313" key="2">
    <source>
        <dbReference type="EMBL" id="TYL50514.1"/>
    </source>
</evidence>
<evidence type="ECO:0000313" key="3">
    <source>
        <dbReference type="Proteomes" id="UP000325243"/>
    </source>
</evidence>
<proteinExistence type="predicted"/>
<feature type="region of interest" description="Disordered" evidence="1">
    <location>
        <begin position="281"/>
        <end position="317"/>
    </location>
</feature>
<dbReference type="RefSeq" id="WP_148734615.1">
    <property type="nucleotide sequence ID" value="NZ_VSSB01000002.1"/>
</dbReference>
<keyword evidence="3" id="KW-1185">Reference proteome</keyword>
<dbReference type="AlphaFoldDB" id="A0A5S4UU58"/>
<comment type="caution">
    <text evidence="2">The sequence shown here is derived from an EMBL/GenBank/DDBJ whole genome shotgun (WGS) entry which is preliminary data.</text>
</comment>
<feature type="compositionally biased region" description="Basic and acidic residues" evidence="1">
    <location>
        <begin position="211"/>
        <end position="233"/>
    </location>
</feature>
<organism evidence="2 3">
    <name type="scientific">Agromyces mariniharenae</name>
    <dbReference type="NCBI Taxonomy" id="2604423"/>
    <lineage>
        <taxon>Bacteria</taxon>
        <taxon>Bacillati</taxon>
        <taxon>Actinomycetota</taxon>
        <taxon>Actinomycetes</taxon>
        <taxon>Micrococcales</taxon>
        <taxon>Microbacteriaceae</taxon>
        <taxon>Agromyces</taxon>
    </lineage>
</organism>
<evidence type="ECO:0000256" key="1">
    <source>
        <dbReference type="SAM" id="MobiDB-lite"/>
    </source>
</evidence>
<reference evidence="2 3" key="1">
    <citation type="submission" date="2019-08" db="EMBL/GenBank/DDBJ databases">
        <authorList>
            <person name="Hu J."/>
        </authorList>
    </citation>
    <scope>NUCLEOTIDE SEQUENCE [LARGE SCALE GENOMIC DNA]</scope>
    <source>
        <strain evidence="2 3">NEAU-184</strain>
    </source>
</reference>
<sequence>MATDALTAAADELYALVPEEFTAARNARAKDAKADDKALGQRIGEFRKPSPAAWILNRLVREQPDAVDELLDLGADLRDAQAAGDGKTLTTVGAERRQLIAGLLRQATHIADAADRSPSRAVLDEVEQTLIAATVDEAAGEALRTGRLTRGLQAVGFEPVDLDGAVAGEASAARPRKLRAAKPSAATGTAKKTGAGTTGEETDEQAEADAAAEREAAARAAREQADADVQDAKGRLDAAAKALAEAEDLLKAAEWNADELRDERHELETRLKALRSEIVDAERDERDAERVRNKAEVAVDRAKDDVDAAEAARDKLG</sequence>
<dbReference type="Proteomes" id="UP000325243">
    <property type="component" value="Unassembled WGS sequence"/>
</dbReference>